<dbReference type="CDD" id="cd18727">
    <property type="entry name" value="PIN_Swt1-like"/>
    <property type="match status" value="1"/>
</dbReference>
<feature type="domain" description="PIN" evidence="7">
    <location>
        <begin position="204"/>
        <end position="330"/>
    </location>
</feature>
<evidence type="ECO:0000256" key="6">
    <source>
        <dbReference type="SAM" id="MobiDB-lite"/>
    </source>
</evidence>
<dbReference type="PANTHER" id="PTHR16161:SF0">
    <property type="entry name" value="TRANSCRIPTIONAL PROTEIN SWT1"/>
    <property type="match status" value="1"/>
</dbReference>
<dbReference type="HOGENOM" id="CLU_048317_0_0_1"/>
<proteinExistence type="inferred from homology"/>
<evidence type="ECO:0000256" key="5">
    <source>
        <dbReference type="ARBA" id="ARBA00074620"/>
    </source>
</evidence>
<keyword evidence="3" id="KW-0539">Nucleus</keyword>
<dbReference type="RefSeq" id="XP_003672714.1">
    <property type="nucleotide sequence ID" value="XM_003672666.1"/>
</dbReference>
<dbReference type="SUPFAM" id="SSF88723">
    <property type="entry name" value="PIN domain-like"/>
    <property type="match status" value="1"/>
</dbReference>
<dbReference type="Pfam" id="PF21693">
    <property type="entry name" value="SWT1_3rd"/>
    <property type="match status" value="1"/>
</dbReference>
<dbReference type="GeneID" id="11497916"/>
<dbReference type="Proteomes" id="UP000000689">
    <property type="component" value="Chromosome 11"/>
</dbReference>
<dbReference type="EMBL" id="HE580277">
    <property type="protein sequence ID" value="CCD27471.1"/>
    <property type="molecule type" value="Genomic_DNA"/>
</dbReference>
<dbReference type="eggNOG" id="KOG4689">
    <property type="taxonomic scope" value="Eukaryota"/>
</dbReference>
<dbReference type="OMA" id="HHIIVIP"/>
<dbReference type="Pfam" id="PF13638">
    <property type="entry name" value="PIN_4"/>
    <property type="match status" value="1"/>
</dbReference>
<dbReference type="GO" id="GO:0005737">
    <property type="term" value="C:cytoplasm"/>
    <property type="evidence" value="ECO:0007669"/>
    <property type="project" value="EnsemblFungi"/>
</dbReference>
<gene>
    <name evidence="8" type="primary">NDAI0K02800</name>
    <name evidence="8" type="ordered locus">NDAI_0K02800</name>
</gene>
<feature type="region of interest" description="Disordered" evidence="6">
    <location>
        <begin position="1"/>
        <end position="50"/>
    </location>
</feature>
<dbReference type="InterPro" id="IPR052626">
    <property type="entry name" value="SWT1_Regulator"/>
</dbReference>
<dbReference type="SMART" id="SM00670">
    <property type="entry name" value="PINc"/>
    <property type="match status" value="1"/>
</dbReference>
<evidence type="ECO:0000313" key="9">
    <source>
        <dbReference type="Proteomes" id="UP000000689"/>
    </source>
</evidence>
<dbReference type="GO" id="GO:0071032">
    <property type="term" value="P:nuclear mRNA surveillance of mRNP export"/>
    <property type="evidence" value="ECO:0007669"/>
    <property type="project" value="EnsemblFungi"/>
</dbReference>
<dbReference type="InterPro" id="IPR002716">
    <property type="entry name" value="PIN_dom"/>
</dbReference>
<dbReference type="STRING" id="1071378.G0WI60"/>
<evidence type="ECO:0000313" key="8">
    <source>
        <dbReference type="EMBL" id="CCD27471.1"/>
    </source>
</evidence>
<accession>G0WI60</accession>
<reference evidence="8 9" key="1">
    <citation type="journal article" date="2011" name="Proc. Natl. Acad. Sci. U.S.A.">
        <title>Evolutionary erosion of yeast sex chromosomes by mating-type switching accidents.</title>
        <authorList>
            <person name="Gordon J.L."/>
            <person name="Armisen D."/>
            <person name="Proux-Wera E."/>
            <person name="Oheigeartaigh S.S."/>
            <person name="Byrne K.P."/>
            <person name="Wolfe K.H."/>
        </authorList>
    </citation>
    <scope>NUCLEOTIDE SEQUENCE [LARGE SCALE GENOMIC DNA]</scope>
    <source>
        <strain evidence="9">ATCC 10597 / BCRC 20456 / CBS 421 / NBRC 0211 / NRRL Y-12639</strain>
    </source>
</reference>
<dbReference type="Gene3D" id="3.40.50.1010">
    <property type="entry name" value="5'-nuclease"/>
    <property type="match status" value="1"/>
</dbReference>
<name>G0WI60_NAUDC</name>
<protein>
    <recommendedName>
        <fullName evidence="5">Transcriptional protein SWT1</fullName>
    </recommendedName>
</protein>
<comment type="subcellular location">
    <subcellularLocation>
        <location evidence="1">Nucleus</location>
    </subcellularLocation>
</comment>
<feature type="compositionally biased region" description="Basic and acidic residues" evidence="6">
    <location>
        <begin position="36"/>
        <end position="46"/>
    </location>
</feature>
<organism evidence="8 9">
    <name type="scientific">Naumovozyma dairenensis (strain ATCC 10597 / BCRC 20456 / CBS 421 / NBRC 0211 / NRRL Y-12639)</name>
    <name type="common">Saccharomyces dairenensis</name>
    <dbReference type="NCBI Taxonomy" id="1071378"/>
    <lineage>
        <taxon>Eukaryota</taxon>
        <taxon>Fungi</taxon>
        <taxon>Dikarya</taxon>
        <taxon>Ascomycota</taxon>
        <taxon>Saccharomycotina</taxon>
        <taxon>Saccharomycetes</taxon>
        <taxon>Saccharomycetales</taxon>
        <taxon>Saccharomycetaceae</taxon>
        <taxon>Naumovozyma</taxon>
    </lineage>
</organism>
<dbReference type="InterPro" id="IPR029060">
    <property type="entry name" value="PIN-like_dom_sf"/>
</dbReference>
<dbReference type="GO" id="GO:0004521">
    <property type="term" value="F:RNA endonuclease activity"/>
    <property type="evidence" value="ECO:0007669"/>
    <property type="project" value="EnsemblFungi"/>
</dbReference>
<evidence type="ECO:0000259" key="7">
    <source>
        <dbReference type="SMART" id="SM00670"/>
    </source>
</evidence>
<comment type="similarity">
    <text evidence="4">Belongs to the SWT1 family.</text>
</comment>
<dbReference type="InterPro" id="IPR049014">
    <property type="entry name" value="SWT1_C"/>
</dbReference>
<keyword evidence="9" id="KW-1185">Reference proteome</keyword>
<dbReference type="PANTHER" id="PTHR16161">
    <property type="entry name" value="TRANSCRIPTIONAL PROTEIN SWT1"/>
    <property type="match status" value="1"/>
</dbReference>
<keyword evidence="2" id="KW-0804">Transcription</keyword>
<evidence type="ECO:0000256" key="4">
    <source>
        <dbReference type="ARBA" id="ARBA00060839"/>
    </source>
</evidence>
<evidence type="ECO:0000256" key="1">
    <source>
        <dbReference type="ARBA" id="ARBA00004123"/>
    </source>
</evidence>
<dbReference type="AlphaFoldDB" id="G0WI60"/>
<dbReference type="FunFam" id="3.40.50.1010:FF:000045">
    <property type="entry name" value="Transcriptional protein swt1"/>
    <property type="match status" value="1"/>
</dbReference>
<sequence>MTLPSIYATGRDKIDSLSKSHSHRSPGITSSSSSLDELKSFSDPKTSHGTKYSIEDLDRIILQKNGHNDNNNNESTITQQYNDNIPHELNPYSIAEKHESNDDLEDDIPMVDINDENEIEQLLNYLSNERSTFTSTRSKTLQDDYRSNTSMVPQQEQLYEYQQWEQEQEHFTNNVSILQNECVSGVNSIANENTNNVALPKLKTMFVIDTNFIISHLNTLEHLRQLYSVYHHIIVIPNTVLQELDGLKSSRNNDNFNNKSTTVASLARSGNQWIYKNLANVQSGVVGQKLRERLNPNLTKDDSILDCCLYFKEKLNCFVILLSNDKNLCLKALTENILTVSYRDGMTAELIATKAYQENISRYGGSGTLSNEQQRNAEGIHKHITTTPSISSPSSELSLQQQRFIVEDVSKYIYEEIYSLVSVAIEHVLIEEYGEDLEYLGFDESQIKTLRDCTKILYKYWISVFSEYFKKSKLKQNDWKDLPQCLINAPLKSNDLKIFVQFWQDILQNLYQKRTHREIERLNSFFTQFHELLSRLS</sequence>
<dbReference type="OrthoDB" id="2017974at2759"/>
<dbReference type="GO" id="GO:0005634">
    <property type="term" value="C:nucleus"/>
    <property type="evidence" value="ECO:0007669"/>
    <property type="project" value="UniProtKB-SubCell"/>
</dbReference>
<evidence type="ECO:0000256" key="2">
    <source>
        <dbReference type="ARBA" id="ARBA00023163"/>
    </source>
</evidence>
<dbReference type="KEGG" id="ndi:NDAI_0K02800"/>
<evidence type="ECO:0000256" key="3">
    <source>
        <dbReference type="ARBA" id="ARBA00023242"/>
    </source>
</evidence>